<dbReference type="FunFam" id="2.60.40.1180:FF:000002">
    <property type="entry name" value="1,4-alpha-glucan branching enzyme GlgB"/>
    <property type="match status" value="1"/>
</dbReference>
<evidence type="ECO:0000256" key="10">
    <source>
        <dbReference type="SAM" id="MobiDB-lite"/>
    </source>
</evidence>
<sequence length="1446" mass="157753">MTDQQVLDRLRDWLPSRRWFPFTATPDQLRLSVVGRAGVDAGDRWESQPGRERIVLLVEVTVGERSELLNIPVLLSEEAVPELADFEIGSYRTGGDGSVSEGPASAADGASSFLRRAVSQAGALLDRRRSQARDTPSGQQTGAPRDAARPADGSTVHVYDAVGDPVFMDRVLRMMDAQLTEGGVLRHGMGLHGRHTGALNTDYRIAGAEQIHVITSEQSNTSVILRPADRGEDESALREDAVIVKFFRVVGEGRNPDVEVGVRLTAHRSSAVPATAGWIDAQWRQGLVTTSGQLAVAAQFLDRSRDAWEMTVAAATEGRDFTELARDLGVTTARVHADLLAAFDPTEADDDARRRFLEDLTGRVRWAWESCGERFEQLRPELERVLEELAEIREIPPLQRIHGDYHLGQVLHSDAQGFRILDFEGEPLRPIKERVRPDVALRDVVGMLRSFDYAGAMAGKENGRDMGEWTRAVSDAFLEGYSSRSGAPVDTDGVLFRALWLDKALYEVVYEERNRPDWVRVPADAVVRSLEHARSRTVNSENHESPSTPSRTEDFVTTEHPRPSDPHAASDRAPGTAPVPQDTDAARPAARPDGAMHAESTPVADGSPVSGTAAAAGTAGKSTASADAADSGAAARTGDGAASTPGAGNAARTTAGDGTSSGTGAGAGDAADAWAGAVPAAAQTGGNGAAARVGGTSSGTAAGGPAPVTEEVLAAVAEGRHHDPHSVLGAHPNPDGSVTIRTLRRFATSVAVRTPDGIFPLEHEWGGIFTGVVPAHEKGRIPDYRVEVSYAGKEPELVDDPYRFAPTLGELDLHLIGEGRHETLWEVLGAHVRRYPSPLGDVTGVSFAVWAPNAQSVRVIGDFNGWDGSEHAMRSLGSSGVWELFVPGMKSGDTYKYRIQGADGAWRDKADPMAFGTEIPPSTASRVFESDYEFRDAEWMAARAATDPHNAPMSVYEMHLGSWRMGLGYVDLARELVEYLTWQGFTHVEFMPVAEHPFGGSWGYQVTGYYAPSSRFGSPDEFRYLVDQLHQAGIGVLVDWVPGHFPKDEWALANFDGQPLYEHPDPRRGEHKDWGTLIFDYGRREVRNFLVANANYWLEEFHVDGLRVDAVASMLYLDYSRNDGEWEPNQYGGRENLEAIAFLQEANATAYRRNPGIVMIAEESTSFPGVTKPTSAGGLGFGIKWNMGWMHDSLEYMAEDPINRHYHHNKATFSMVYAFSENFILPISHDEVVYGKGSLLRKMPGDRWQQLANVRAYLAYMWAHPGKQLIFMGTEYAQESEWSQEHGLDWWLSETPPHHGVQELVKSLNEVYRNTPALYSRDNDPSGFEWIDANDAQRNTLSFTRWDDQGNPLVCVANFAGNTHEGFRLGLPWAGEWEEVLNTDAEQFGGSGVGNLGRVTATEGAYNDKPASAELTVPPLAVLFLKPAGNSATAGTRTAEHGDTTP</sequence>
<dbReference type="NCBIfam" id="NF008967">
    <property type="entry name" value="PRK12313.1"/>
    <property type="match status" value="1"/>
</dbReference>
<keyword evidence="4 9" id="KW-0321">Glycogen metabolism</keyword>
<keyword evidence="6 9" id="KW-0808">Transferase</keyword>
<dbReference type="Proteomes" id="UP000298017">
    <property type="component" value="Unassembled WGS sequence"/>
</dbReference>
<dbReference type="SUPFAM" id="SSF81296">
    <property type="entry name" value="E set domains"/>
    <property type="match status" value="2"/>
</dbReference>
<dbReference type="InterPro" id="IPR013780">
    <property type="entry name" value="Glyco_hydro_b"/>
</dbReference>
<dbReference type="GO" id="GO:0043169">
    <property type="term" value="F:cation binding"/>
    <property type="evidence" value="ECO:0007669"/>
    <property type="project" value="InterPro"/>
</dbReference>
<dbReference type="SUPFAM" id="SSF51011">
    <property type="entry name" value="Glycosyl hydrolase domain"/>
    <property type="match status" value="1"/>
</dbReference>
<comment type="function">
    <text evidence="9">Catalyzes the formation of the alpha-1,6-glucosidic linkages in glycogen by scission of a 1,4-alpha-linked oligosaccharide from growing alpha-1,4-glucan chains and the subsequent attachment of the oligosaccharide to the alpha-1,6 position.</text>
</comment>
<dbReference type="InterPro" id="IPR054169">
    <property type="entry name" value="GlgB_N"/>
</dbReference>
<evidence type="ECO:0000313" key="13">
    <source>
        <dbReference type="Proteomes" id="UP000298017"/>
    </source>
</evidence>
<feature type="compositionally biased region" description="Polar residues" evidence="10">
    <location>
        <begin position="133"/>
        <end position="142"/>
    </location>
</feature>
<dbReference type="InterPro" id="IPR044143">
    <property type="entry name" value="GlgB_N_E_set_prok"/>
</dbReference>
<dbReference type="NCBIfam" id="TIGR01515">
    <property type="entry name" value="branching_enzym"/>
    <property type="match status" value="1"/>
</dbReference>
<feature type="compositionally biased region" description="Basic and acidic residues" evidence="10">
    <location>
        <begin position="551"/>
        <end position="570"/>
    </location>
</feature>
<proteinExistence type="inferred from homology"/>
<feature type="domain" description="Glycosyl hydrolase family 13 catalytic" evidence="11">
    <location>
        <begin position="957"/>
        <end position="1312"/>
    </location>
</feature>
<comment type="similarity">
    <text evidence="3 9">Belongs to the glycosyl hydrolase 13 family. GlgB subfamily.</text>
</comment>
<dbReference type="InterPro" id="IPR014756">
    <property type="entry name" value="Ig_E-set"/>
</dbReference>
<evidence type="ECO:0000256" key="2">
    <source>
        <dbReference type="ARBA" id="ARBA00004964"/>
    </source>
</evidence>
<feature type="region of interest" description="Disordered" evidence="10">
    <location>
        <begin position="125"/>
        <end position="154"/>
    </location>
</feature>
<keyword evidence="13" id="KW-1185">Reference proteome</keyword>
<comment type="catalytic activity">
    <reaction evidence="1 9">
        <text>Transfers a segment of a (1-&gt;4)-alpha-D-glucan chain to a primary hydroxy group in a similar glucan chain.</text>
        <dbReference type="EC" id="2.4.1.18"/>
    </reaction>
</comment>
<dbReference type="PANTHER" id="PTHR43651">
    <property type="entry name" value="1,4-ALPHA-GLUCAN-BRANCHING ENZYME"/>
    <property type="match status" value="1"/>
</dbReference>
<evidence type="ECO:0000313" key="12">
    <source>
        <dbReference type="EMBL" id="TFI00283.1"/>
    </source>
</evidence>
<dbReference type="InterPro" id="IPR006407">
    <property type="entry name" value="GlgB"/>
</dbReference>
<dbReference type="GO" id="GO:0003844">
    <property type="term" value="F:1,4-alpha-glucan branching enzyme activity"/>
    <property type="evidence" value="ECO:0007669"/>
    <property type="project" value="UniProtKB-UniRule"/>
</dbReference>
<dbReference type="HAMAP" id="MF_00685">
    <property type="entry name" value="GlgB"/>
    <property type="match status" value="1"/>
</dbReference>
<dbReference type="Gene3D" id="2.60.40.1180">
    <property type="entry name" value="Golgi alpha-mannosidase II"/>
    <property type="match status" value="1"/>
</dbReference>
<dbReference type="FunFam" id="3.20.20.80:FF:000003">
    <property type="entry name" value="1,4-alpha-glucan branching enzyme GlgB"/>
    <property type="match status" value="1"/>
</dbReference>
<dbReference type="CDD" id="cd11322">
    <property type="entry name" value="AmyAc_Glg_BE"/>
    <property type="match status" value="1"/>
</dbReference>
<dbReference type="PANTHER" id="PTHR43651:SF3">
    <property type="entry name" value="1,4-ALPHA-GLUCAN-BRANCHING ENZYME"/>
    <property type="match status" value="1"/>
</dbReference>
<evidence type="ECO:0000259" key="11">
    <source>
        <dbReference type="SMART" id="SM00642"/>
    </source>
</evidence>
<dbReference type="Gene3D" id="2.60.40.10">
    <property type="entry name" value="Immunoglobulins"/>
    <property type="match status" value="2"/>
</dbReference>
<evidence type="ECO:0000256" key="9">
    <source>
        <dbReference type="HAMAP-Rule" id="MF_00685"/>
    </source>
</evidence>
<dbReference type="SUPFAM" id="SSF51445">
    <property type="entry name" value="(Trans)glycosidases"/>
    <property type="match status" value="1"/>
</dbReference>
<organism evidence="12 13">
    <name type="scientific">Kocuria rhizophila</name>
    <dbReference type="NCBI Taxonomy" id="72000"/>
    <lineage>
        <taxon>Bacteria</taxon>
        <taxon>Bacillati</taxon>
        <taxon>Actinomycetota</taxon>
        <taxon>Actinomycetes</taxon>
        <taxon>Micrococcales</taxon>
        <taxon>Micrococcaceae</taxon>
        <taxon>Kocuria</taxon>
    </lineage>
</organism>
<dbReference type="Pfam" id="PF02806">
    <property type="entry name" value="Alpha-amylase_C"/>
    <property type="match status" value="1"/>
</dbReference>
<dbReference type="Pfam" id="PF22019">
    <property type="entry name" value="GlgB_N"/>
    <property type="match status" value="1"/>
</dbReference>
<comment type="pathway">
    <text evidence="2 9">Glycan biosynthesis; glycogen biosynthesis.</text>
</comment>
<keyword evidence="7 9" id="KW-0320">Glycogen biosynthesis</keyword>
<dbReference type="EMBL" id="SPNK01000010">
    <property type="protein sequence ID" value="TFI00283.1"/>
    <property type="molecule type" value="Genomic_DNA"/>
</dbReference>
<dbReference type="Gene3D" id="3.90.1200.10">
    <property type="match status" value="1"/>
</dbReference>
<dbReference type="Gene3D" id="3.20.20.80">
    <property type="entry name" value="Glycosidases"/>
    <property type="match status" value="1"/>
</dbReference>
<dbReference type="EC" id="2.4.1.18" evidence="9"/>
<dbReference type="InterPro" id="IPR013783">
    <property type="entry name" value="Ig-like_fold"/>
</dbReference>
<comment type="caution">
    <text evidence="12">The sequence shown here is derived from an EMBL/GenBank/DDBJ whole genome shotgun (WGS) entry which is preliminary data.</text>
</comment>
<dbReference type="SUPFAM" id="SSF56112">
    <property type="entry name" value="Protein kinase-like (PK-like)"/>
    <property type="match status" value="1"/>
</dbReference>
<keyword evidence="8 9" id="KW-0119">Carbohydrate metabolism</keyword>
<dbReference type="InterPro" id="IPR006047">
    <property type="entry name" value="GH13_cat_dom"/>
</dbReference>
<feature type="region of interest" description="Disordered" evidence="10">
    <location>
        <begin position="532"/>
        <end position="668"/>
    </location>
</feature>
<accession>A0AAX2SCK8</accession>
<evidence type="ECO:0000256" key="3">
    <source>
        <dbReference type="ARBA" id="ARBA00009000"/>
    </source>
</evidence>
<dbReference type="CDD" id="cd02855">
    <property type="entry name" value="E_set_GBE_prok_N"/>
    <property type="match status" value="1"/>
</dbReference>
<dbReference type="Pfam" id="PF02922">
    <property type="entry name" value="CBM_48"/>
    <property type="match status" value="1"/>
</dbReference>
<feature type="compositionally biased region" description="Low complexity" evidence="10">
    <location>
        <begin position="610"/>
        <end position="658"/>
    </location>
</feature>
<dbReference type="SMART" id="SM00642">
    <property type="entry name" value="Aamy"/>
    <property type="match status" value="1"/>
</dbReference>
<feature type="active site" description="Proton donor" evidence="9">
    <location>
        <position position="1162"/>
    </location>
</feature>
<name>A0AAX2SCK8_KOCRH</name>
<dbReference type="GO" id="GO:0005978">
    <property type="term" value="P:glycogen biosynthetic process"/>
    <property type="evidence" value="ECO:0007669"/>
    <property type="project" value="UniProtKB-UniRule"/>
</dbReference>
<feature type="active site" description="Nucleophile" evidence="9">
    <location>
        <position position="1109"/>
    </location>
</feature>
<dbReference type="InterPro" id="IPR017853">
    <property type="entry name" value="GH"/>
</dbReference>
<reference evidence="12 13" key="1">
    <citation type="submission" date="2019-03" db="EMBL/GenBank/DDBJ databases">
        <title>Genome Sequencing and Assembly of Various Microbes Isolated from Alder Root Nodule.</title>
        <authorList>
            <person name="Swanson E."/>
            <person name="Sevigny J.L."/>
            <person name="Pesce C."/>
            <person name="Davis I."/>
            <person name="Kleiner V."/>
            <person name="Tisa L."/>
        </authorList>
    </citation>
    <scope>NUCLEOTIDE SEQUENCE [LARGE SCALE GENOMIC DNA]</scope>
    <source>
        <strain evidence="12 13">4R-31</strain>
    </source>
</reference>
<dbReference type="NCBIfam" id="NF003811">
    <property type="entry name" value="PRK05402.1"/>
    <property type="match status" value="1"/>
</dbReference>
<evidence type="ECO:0000256" key="1">
    <source>
        <dbReference type="ARBA" id="ARBA00000826"/>
    </source>
</evidence>
<evidence type="ECO:0000256" key="8">
    <source>
        <dbReference type="ARBA" id="ARBA00023277"/>
    </source>
</evidence>
<evidence type="ECO:0000256" key="4">
    <source>
        <dbReference type="ARBA" id="ARBA00022600"/>
    </source>
</evidence>
<gene>
    <name evidence="9 12" type="primary">glgB</name>
    <name evidence="12" type="ORF">E4P33_09490</name>
</gene>
<comment type="subunit">
    <text evidence="9">Monomer.</text>
</comment>
<dbReference type="InterPro" id="IPR004193">
    <property type="entry name" value="Glyco_hydro_13_N"/>
</dbReference>
<keyword evidence="5 9" id="KW-0328">Glycosyltransferase</keyword>
<dbReference type="GO" id="GO:0004553">
    <property type="term" value="F:hydrolase activity, hydrolyzing O-glycosyl compounds"/>
    <property type="evidence" value="ECO:0007669"/>
    <property type="project" value="InterPro"/>
</dbReference>
<dbReference type="InterPro" id="IPR011009">
    <property type="entry name" value="Kinase-like_dom_sf"/>
</dbReference>
<evidence type="ECO:0000256" key="7">
    <source>
        <dbReference type="ARBA" id="ARBA00023056"/>
    </source>
</evidence>
<dbReference type="GO" id="GO:0005829">
    <property type="term" value="C:cytosol"/>
    <property type="evidence" value="ECO:0007669"/>
    <property type="project" value="TreeGrafter"/>
</dbReference>
<dbReference type="FunFam" id="2.60.40.10:FF:000169">
    <property type="entry name" value="1,4-alpha-glucan branching enzyme GlgB"/>
    <property type="match status" value="1"/>
</dbReference>
<dbReference type="RefSeq" id="WP_121242127.1">
    <property type="nucleotide sequence ID" value="NZ_CAJFZU010000004.1"/>
</dbReference>
<evidence type="ECO:0000256" key="5">
    <source>
        <dbReference type="ARBA" id="ARBA00022676"/>
    </source>
</evidence>
<feature type="compositionally biased region" description="Polar residues" evidence="10">
    <location>
        <begin position="536"/>
        <end position="550"/>
    </location>
</feature>
<dbReference type="InterPro" id="IPR006048">
    <property type="entry name" value="A-amylase/branching_C"/>
</dbReference>
<protein>
    <recommendedName>
        <fullName evidence="9">1,4-alpha-glucan branching enzyme GlgB</fullName>
        <ecNumber evidence="9">2.4.1.18</ecNumber>
    </recommendedName>
    <alternativeName>
        <fullName evidence="9">1,4-alpha-D-glucan:1,4-alpha-D-glucan 6-glucosyl-transferase</fullName>
    </alternativeName>
    <alternativeName>
        <fullName evidence="9">Alpha-(1-&gt;4)-glucan branching enzyme</fullName>
    </alternativeName>
    <alternativeName>
        <fullName evidence="9">Glycogen branching enzyme</fullName>
        <shortName evidence="9">BE</shortName>
    </alternativeName>
</protein>
<feature type="region of interest" description="Disordered" evidence="10">
    <location>
        <begin position="684"/>
        <end position="706"/>
    </location>
</feature>
<evidence type="ECO:0000256" key="6">
    <source>
        <dbReference type="ARBA" id="ARBA00022679"/>
    </source>
</evidence>